<feature type="binding site" evidence="7 9">
    <location>
        <position position="348"/>
    </location>
    <ligand>
        <name>substrate</name>
    </ligand>
</feature>
<dbReference type="GO" id="GO:0030170">
    <property type="term" value="F:pyridoxal phosphate binding"/>
    <property type="evidence" value="ECO:0007669"/>
    <property type="project" value="UniProtKB-UniRule"/>
</dbReference>
<accession>A0A1H1SFA1</accession>
<dbReference type="RefSeq" id="WP_092653880.1">
    <property type="nucleotide sequence ID" value="NZ_LT629732.1"/>
</dbReference>
<dbReference type="GO" id="GO:0009252">
    <property type="term" value="P:peptidoglycan biosynthetic process"/>
    <property type="evidence" value="ECO:0007669"/>
    <property type="project" value="TreeGrafter"/>
</dbReference>
<keyword evidence="5 7" id="KW-0413">Isomerase</keyword>
<dbReference type="InterPro" id="IPR000821">
    <property type="entry name" value="Ala_racemase"/>
</dbReference>
<dbReference type="SUPFAM" id="SSF50621">
    <property type="entry name" value="Alanine racemase C-terminal domain-like"/>
    <property type="match status" value="1"/>
</dbReference>
<dbReference type="NCBIfam" id="TIGR00492">
    <property type="entry name" value="alr"/>
    <property type="match status" value="1"/>
</dbReference>
<keyword evidence="13" id="KW-1185">Reference proteome</keyword>
<evidence type="ECO:0000259" key="11">
    <source>
        <dbReference type="SMART" id="SM01005"/>
    </source>
</evidence>
<evidence type="ECO:0000256" key="4">
    <source>
        <dbReference type="ARBA" id="ARBA00022898"/>
    </source>
</evidence>
<dbReference type="Gene3D" id="2.40.37.10">
    <property type="entry name" value="Lyase, Ornithine Decarboxylase, Chain A, domain 1"/>
    <property type="match status" value="1"/>
</dbReference>
<sequence length="413" mass="42606">MDTGRTHSRRVAAGRKGADSTAARAAVPEHGDPSTRAEARVDLAAIRANVEAIRGRVGDAAVLAVVKADGYGHGLVPAARAAVDGGAGWLGVATIEEALALRAAGLTAPRILSWLAAPGERWQPALAAGVDVAAYSAWQLNEIAEAAEHAGATARVHLKIDSGLNRGGAGPKDWPALIDAALSAQAEGTVRVAGIWSHLACADELGHPSVDRQLAVFREAVAFAERVGVRPEVRHLANSAATLTRPDTHFDLVRPGLAVYGLSPVPEVSSPGELGLVPAMSVRARLALVKRVPAGEGVSYGHRYVTSTETTLGLVPLGYADGVPRAASNLGPVWAGGRRRTIAGTVCMDQFVLDLGDVATVAGDEVVLFGAGTSGEPTAQDWADATGTISWEIVTRIGARVPRHYVGGGPDGR</sequence>
<comment type="cofactor">
    <cofactor evidence="2 7 8">
        <name>pyridoxal 5'-phosphate</name>
        <dbReference type="ChEBI" id="CHEBI:597326"/>
    </cofactor>
</comment>
<reference evidence="12 13" key="1">
    <citation type="submission" date="2016-10" db="EMBL/GenBank/DDBJ databases">
        <authorList>
            <person name="de Groot N.N."/>
        </authorList>
    </citation>
    <scope>NUCLEOTIDE SEQUENCE [LARGE SCALE GENOMIC DNA]</scope>
    <source>
        <strain evidence="12 13">DSM 22024</strain>
    </source>
</reference>
<evidence type="ECO:0000256" key="9">
    <source>
        <dbReference type="PIRSR" id="PIRSR600821-52"/>
    </source>
</evidence>
<dbReference type="GO" id="GO:0008784">
    <property type="term" value="F:alanine racemase activity"/>
    <property type="evidence" value="ECO:0007669"/>
    <property type="project" value="UniProtKB-UniRule"/>
</dbReference>
<feature type="binding site" evidence="7 9">
    <location>
        <position position="166"/>
    </location>
    <ligand>
        <name>substrate</name>
    </ligand>
</feature>
<comment type="similarity">
    <text evidence="7">Belongs to the alanine racemase family.</text>
</comment>
<dbReference type="Pfam" id="PF01168">
    <property type="entry name" value="Ala_racemase_N"/>
    <property type="match status" value="1"/>
</dbReference>
<dbReference type="HAMAP" id="MF_01201">
    <property type="entry name" value="Ala_racemase"/>
    <property type="match status" value="1"/>
</dbReference>
<feature type="active site" description="Proton acceptor; specific for D-alanine" evidence="7">
    <location>
        <position position="67"/>
    </location>
</feature>
<gene>
    <name evidence="12" type="ORF">SAMN04489717_2783</name>
</gene>
<dbReference type="OrthoDB" id="9813814at2"/>
<dbReference type="Proteomes" id="UP000198983">
    <property type="component" value="Chromosome I"/>
</dbReference>
<evidence type="ECO:0000256" key="7">
    <source>
        <dbReference type="HAMAP-Rule" id="MF_01201"/>
    </source>
</evidence>
<evidence type="ECO:0000313" key="12">
    <source>
        <dbReference type="EMBL" id="SDS46674.1"/>
    </source>
</evidence>
<comment type="pathway">
    <text evidence="7">Amino-acid biosynthesis; D-alanine biosynthesis; D-alanine from L-alanine: step 1/1.</text>
</comment>
<evidence type="ECO:0000256" key="10">
    <source>
        <dbReference type="SAM" id="MobiDB-lite"/>
    </source>
</evidence>
<dbReference type="STRING" id="117157.SAMN04489717_2783"/>
<dbReference type="SUPFAM" id="SSF51419">
    <property type="entry name" value="PLP-binding barrel"/>
    <property type="match status" value="1"/>
</dbReference>
<evidence type="ECO:0000256" key="1">
    <source>
        <dbReference type="ARBA" id="ARBA00000316"/>
    </source>
</evidence>
<comment type="function">
    <text evidence="7">Catalyzes the interconversion of L-alanine and D-alanine. May also act on other amino acids.</text>
</comment>
<feature type="modified residue" description="N6-(pyridoxal phosphate)lysine" evidence="7 8">
    <location>
        <position position="67"/>
    </location>
</feature>
<name>A0A1H1SFA1_9ACTN</name>
<dbReference type="EMBL" id="LT629732">
    <property type="protein sequence ID" value="SDS46674.1"/>
    <property type="molecule type" value="Genomic_DNA"/>
</dbReference>
<comment type="catalytic activity">
    <reaction evidence="1 7">
        <text>L-alanine = D-alanine</text>
        <dbReference type="Rhea" id="RHEA:20249"/>
        <dbReference type="ChEBI" id="CHEBI:57416"/>
        <dbReference type="ChEBI" id="CHEBI:57972"/>
        <dbReference type="EC" id="5.1.1.1"/>
    </reaction>
</comment>
<evidence type="ECO:0000256" key="3">
    <source>
        <dbReference type="ARBA" id="ARBA00013089"/>
    </source>
</evidence>
<feature type="compositionally biased region" description="Basic residues" evidence="10">
    <location>
        <begin position="1"/>
        <end position="13"/>
    </location>
</feature>
<feature type="active site" description="Proton acceptor; specific for L-alanine" evidence="7">
    <location>
        <position position="300"/>
    </location>
</feature>
<dbReference type="AlphaFoldDB" id="A0A1H1SFA1"/>
<dbReference type="GO" id="GO:0030632">
    <property type="term" value="P:D-alanine biosynthetic process"/>
    <property type="evidence" value="ECO:0007669"/>
    <property type="project" value="UniProtKB-UniRule"/>
</dbReference>
<proteinExistence type="inferred from homology"/>
<keyword evidence="4 7" id="KW-0663">Pyridoxal phosphate</keyword>
<dbReference type="InterPro" id="IPR020622">
    <property type="entry name" value="Ala_racemase_pyridoxalP-BS"/>
</dbReference>
<dbReference type="EC" id="5.1.1.1" evidence="3 7"/>
<dbReference type="UniPathway" id="UPA00042">
    <property type="reaction ID" value="UER00497"/>
</dbReference>
<dbReference type="PROSITE" id="PS00395">
    <property type="entry name" value="ALANINE_RACEMASE"/>
    <property type="match status" value="1"/>
</dbReference>
<evidence type="ECO:0000256" key="6">
    <source>
        <dbReference type="ARBA" id="ARBA00072221"/>
    </source>
</evidence>
<dbReference type="GO" id="GO:0005829">
    <property type="term" value="C:cytosol"/>
    <property type="evidence" value="ECO:0007669"/>
    <property type="project" value="TreeGrafter"/>
</dbReference>
<dbReference type="InterPro" id="IPR029066">
    <property type="entry name" value="PLP-binding_barrel"/>
</dbReference>
<dbReference type="SMART" id="SM01005">
    <property type="entry name" value="Ala_racemase_C"/>
    <property type="match status" value="1"/>
</dbReference>
<feature type="domain" description="Alanine racemase C-terminal" evidence="11">
    <location>
        <begin position="279"/>
        <end position="406"/>
    </location>
</feature>
<evidence type="ECO:0000313" key="13">
    <source>
        <dbReference type="Proteomes" id="UP000198983"/>
    </source>
</evidence>
<evidence type="ECO:0000256" key="2">
    <source>
        <dbReference type="ARBA" id="ARBA00001933"/>
    </source>
</evidence>
<evidence type="ECO:0000256" key="8">
    <source>
        <dbReference type="PIRSR" id="PIRSR600821-50"/>
    </source>
</evidence>
<dbReference type="InterPro" id="IPR011079">
    <property type="entry name" value="Ala_racemase_C"/>
</dbReference>
<evidence type="ECO:0000256" key="5">
    <source>
        <dbReference type="ARBA" id="ARBA00023235"/>
    </source>
</evidence>
<dbReference type="FunFam" id="3.20.20.10:FF:000002">
    <property type="entry name" value="Alanine racemase"/>
    <property type="match status" value="1"/>
</dbReference>
<dbReference type="PANTHER" id="PTHR30511">
    <property type="entry name" value="ALANINE RACEMASE"/>
    <property type="match status" value="1"/>
</dbReference>
<dbReference type="Gene3D" id="3.20.20.10">
    <property type="entry name" value="Alanine racemase"/>
    <property type="match status" value="1"/>
</dbReference>
<feature type="region of interest" description="Disordered" evidence="10">
    <location>
        <begin position="1"/>
        <end position="34"/>
    </location>
</feature>
<dbReference type="FunFam" id="2.40.37.10:FF:000015">
    <property type="entry name" value="Alanine racemase"/>
    <property type="match status" value="1"/>
</dbReference>
<protein>
    <recommendedName>
        <fullName evidence="6 7">Alanine racemase</fullName>
        <ecNumber evidence="3 7">5.1.1.1</ecNumber>
    </recommendedName>
</protein>
<dbReference type="CDD" id="cd00430">
    <property type="entry name" value="PLPDE_III_AR"/>
    <property type="match status" value="1"/>
</dbReference>
<dbReference type="Pfam" id="PF00842">
    <property type="entry name" value="Ala_racemase_C"/>
    <property type="match status" value="1"/>
</dbReference>
<dbReference type="InterPro" id="IPR009006">
    <property type="entry name" value="Ala_racemase/Decarboxylase_C"/>
</dbReference>
<organism evidence="12 13">
    <name type="scientific">Actinopolymorpha singaporensis</name>
    <dbReference type="NCBI Taxonomy" id="117157"/>
    <lineage>
        <taxon>Bacteria</taxon>
        <taxon>Bacillati</taxon>
        <taxon>Actinomycetota</taxon>
        <taxon>Actinomycetes</taxon>
        <taxon>Propionibacteriales</taxon>
        <taxon>Actinopolymorphaceae</taxon>
        <taxon>Actinopolymorpha</taxon>
    </lineage>
</organism>
<dbReference type="PANTHER" id="PTHR30511:SF0">
    <property type="entry name" value="ALANINE RACEMASE, CATABOLIC-RELATED"/>
    <property type="match status" value="1"/>
</dbReference>
<dbReference type="InterPro" id="IPR001608">
    <property type="entry name" value="Ala_racemase_N"/>
</dbReference>
<dbReference type="PRINTS" id="PR00992">
    <property type="entry name" value="ALARACEMASE"/>
</dbReference>